<dbReference type="EMBL" id="CAKKLH010000058">
    <property type="protein sequence ID" value="CAH0101522.1"/>
    <property type="molecule type" value="Genomic_DNA"/>
</dbReference>
<accession>A0A8J2RKP8</accession>
<dbReference type="AlphaFoldDB" id="A0A8J2RKP8"/>
<feature type="region of interest" description="Disordered" evidence="1">
    <location>
        <begin position="34"/>
        <end position="91"/>
    </location>
</feature>
<evidence type="ECO:0000313" key="2">
    <source>
        <dbReference type="EMBL" id="CAH0101522.1"/>
    </source>
</evidence>
<feature type="compositionally biased region" description="Basic and acidic residues" evidence="1">
    <location>
        <begin position="53"/>
        <end position="82"/>
    </location>
</feature>
<evidence type="ECO:0000256" key="1">
    <source>
        <dbReference type="SAM" id="MobiDB-lite"/>
    </source>
</evidence>
<feature type="compositionally biased region" description="Low complexity" evidence="1">
    <location>
        <begin position="34"/>
        <end position="47"/>
    </location>
</feature>
<keyword evidence="3" id="KW-1185">Reference proteome</keyword>
<dbReference type="Proteomes" id="UP000789390">
    <property type="component" value="Unassembled WGS sequence"/>
</dbReference>
<name>A0A8J2RKP8_9CRUS</name>
<comment type="caution">
    <text evidence="2">The sequence shown here is derived from an EMBL/GenBank/DDBJ whole genome shotgun (WGS) entry which is preliminary data.</text>
</comment>
<proteinExistence type="predicted"/>
<organism evidence="2 3">
    <name type="scientific">Daphnia galeata</name>
    <dbReference type="NCBI Taxonomy" id="27404"/>
    <lineage>
        <taxon>Eukaryota</taxon>
        <taxon>Metazoa</taxon>
        <taxon>Ecdysozoa</taxon>
        <taxon>Arthropoda</taxon>
        <taxon>Crustacea</taxon>
        <taxon>Branchiopoda</taxon>
        <taxon>Diplostraca</taxon>
        <taxon>Cladocera</taxon>
        <taxon>Anomopoda</taxon>
        <taxon>Daphniidae</taxon>
        <taxon>Daphnia</taxon>
    </lineage>
</organism>
<protein>
    <submittedName>
        <fullName evidence="2">Uncharacterized protein</fullName>
    </submittedName>
</protein>
<evidence type="ECO:0000313" key="3">
    <source>
        <dbReference type="Proteomes" id="UP000789390"/>
    </source>
</evidence>
<reference evidence="2" key="1">
    <citation type="submission" date="2021-11" db="EMBL/GenBank/DDBJ databases">
        <authorList>
            <person name="Schell T."/>
        </authorList>
    </citation>
    <scope>NUCLEOTIDE SEQUENCE</scope>
    <source>
        <strain evidence="2">M5</strain>
    </source>
</reference>
<dbReference type="OrthoDB" id="10584799at2759"/>
<sequence>MKKGDKEWLIFAEPVKWISSIFTSHCCPWFLSSRSTTTATAPGPSTSVDEQLENGKEGKGNKEQKGAREEKQGIGRRTGDLRKRGRAKTGN</sequence>
<gene>
    <name evidence="2" type="ORF">DGAL_LOCUS3854</name>
</gene>